<gene>
    <name evidence="1" type="ORF">DPMN_039993</name>
</gene>
<dbReference type="Proteomes" id="UP000828390">
    <property type="component" value="Unassembled WGS sequence"/>
</dbReference>
<dbReference type="AlphaFoldDB" id="A0A9D4CWW7"/>
<accession>A0A9D4CWW7</accession>
<dbReference type="EMBL" id="JAIWYP010000011">
    <property type="protein sequence ID" value="KAH3733564.1"/>
    <property type="molecule type" value="Genomic_DNA"/>
</dbReference>
<reference evidence="1" key="1">
    <citation type="journal article" date="2019" name="bioRxiv">
        <title>The Genome of the Zebra Mussel, Dreissena polymorpha: A Resource for Invasive Species Research.</title>
        <authorList>
            <person name="McCartney M.A."/>
            <person name="Auch B."/>
            <person name="Kono T."/>
            <person name="Mallez S."/>
            <person name="Zhang Y."/>
            <person name="Obille A."/>
            <person name="Becker A."/>
            <person name="Abrahante J.E."/>
            <person name="Garbe J."/>
            <person name="Badalamenti J.P."/>
            <person name="Herman A."/>
            <person name="Mangelson H."/>
            <person name="Liachko I."/>
            <person name="Sullivan S."/>
            <person name="Sone E.D."/>
            <person name="Koren S."/>
            <person name="Silverstein K.A.T."/>
            <person name="Beckman K.B."/>
            <person name="Gohl D.M."/>
        </authorList>
    </citation>
    <scope>NUCLEOTIDE SEQUENCE</scope>
    <source>
        <strain evidence="1">Duluth1</strain>
        <tissue evidence="1">Whole animal</tissue>
    </source>
</reference>
<name>A0A9D4CWW7_DREPO</name>
<protein>
    <submittedName>
        <fullName evidence="1">Uncharacterized protein</fullName>
    </submittedName>
</protein>
<sequence>MMAESPRVILRLPKIRKAVVASQEPMLRFSKIRIELEMLKLERWEKILKWRKENGIPDESDLKRLNDNGMLDESDAILQEIMRRRGKILMELEQLINMEGSDVNDMNGIEKRILM</sequence>
<comment type="caution">
    <text evidence="1">The sequence shown here is derived from an EMBL/GenBank/DDBJ whole genome shotgun (WGS) entry which is preliminary data.</text>
</comment>
<keyword evidence="2" id="KW-1185">Reference proteome</keyword>
<evidence type="ECO:0000313" key="1">
    <source>
        <dbReference type="EMBL" id="KAH3733564.1"/>
    </source>
</evidence>
<reference evidence="1" key="2">
    <citation type="submission" date="2020-11" db="EMBL/GenBank/DDBJ databases">
        <authorList>
            <person name="McCartney M.A."/>
            <person name="Auch B."/>
            <person name="Kono T."/>
            <person name="Mallez S."/>
            <person name="Becker A."/>
            <person name="Gohl D.M."/>
            <person name="Silverstein K.A.T."/>
            <person name="Koren S."/>
            <person name="Bechman K.B."/>
            <person name="Herman A."/>
            <person name="Abrahante J.E."/>
            <person name="Garbe J."/>
        </authorList>
    </citation>
    <scope>NUCLEOTIDE SEQUENCE</scope>
    <source>
        <strain evidence="1">Duluth1</strain>
        <tissue evidence="1">Whole animal</tissue>
    </source>
</reference>
<proteinExistence type="predicted"/>
<evidence type="ECO:0000313" key="2">
    <source>
        <dbReference type="Proteomes" id="UP000828390"/>
    </source>
</evidence>
<organism evidence="1 2">
    <name type="scientific">Dreissena polymorpha</name>
    <name type="common">Zebra mussel</name>
    <name type="synonym">Mytilus polymorpha</name>
    <dbReference type="NCBI Taxonomy" id="45954"/>
    <lineage>
        <taxon>Eukaryota</taxon>
        <taxon>Metazoa</taxon>
        <taxon>Spiralia</taxon>
        <taxon>Lophotrochozoa</taxon>
        <taxon>Mollusca</taxon>
        <taxon>Bivalvia</taxon>
        <taxon>Autobranchia</taxon>
        <taxon>Heteroconchia</taxon>
        <taxon>Euheterodonta</taxon>
        <taxon>Imparidentia</taxon>
        <taxon>Neoheterodontei</taxon>
        <taxon>Myida</taxon>
        <taxon>Dreissenoidea</taxon>
        <taxon>Dreissenidae</taxon>
        <taxon>Dreissena</taxon>
    </lineage>
</organism>